<dbReference type="PROSITE" id="PS01124">
    <property type="entry name" value="HTH_ARAC_FAMILY_2"/>
    <property type="match status" value="1"/>
</dbReference>
<evidence type="ECO:0000313" key="6">
    <source>
        <dbReference type="Proteomes" id="UP000605361"/>
    </source>
</evidence>
<dbReference type="PANTHER" id="PTHR46796:SF6">
    <property type="entry name" value="ARAC SUBFAMILY"/>
    <property type="match status" value="1"/>
</dbReference>
<keyword evidence="1" id="KW-0805">Transcription regulation</keyword>
<dbReference type="Pfam" id="PF12833">
    <property type="entry name" value="HTH_18"/>
    <property type="match status" value="1"/>
</dbReference>
<dbReference type="InterPro" id="IPR035418">
    <property type="entry name" value="AraC-bd_2"/>
</dbReference>
<accession>A0A931AF58</accession>
<dbReference type="GO" id="GO:0043565">
    <property type="term" value="F:sequence-specific DNA binding"/>
    <property type="evidence" value="ECO:0007669"/>
    <property type="project" value="InterPro"/>
</dbReference>
<feature type="domain" description="HTH araC/xylS-type" evidence="4">
    <location>
        <begin position="212"/>
        <end position="313"/>
    </location>
</feature>
<dbReference type="SUPFAM" id="SSF46689">
    <property type="entry name" value="Homeodomain-like"/>
    <property type="match status" value="1"/>
</dbReference>
<dbReference type="SMART" id="SM00342">
    <property type="entry name" value="HTH_ARAC"/>
    <property type="match status" value="1"/>
</dbReference>
<evidence type="ECO:0000256" key="3">
    <source>
        <dbReference type="ARBA" id="ARBA00023163"/>
    </source>
</evidence>
<dbReference type="AlphaFoldDB" id="A0A931AF58"/>
<gene>
    <name evidence="5" type="ORF">ITP53_27395</name>
</gene>
<dbReference type="RefSeq" id="WP_195898328.1">
    <property type="nucleotide sequence ID" value="NZ_JADOGI010000090.1"/>
</dbReference>
<keyword evidence="3" id="KW-0804">Transcription</keyword>
<evidence type="ECO:0000259" key="4">
    <source>
        <dbReference type="PROSITE" id="PS01124"/>
    </source>
</evidence>
<dbReference type="InterPro" id="IPR050204">
    <property type="entry name" value="AraC_XylS_family_regulators"/>
</dbReference>
<dbReference type="InterPro" id="IPR018060">
    <property type="entry name" value="HTH_AraC"/>
</dbReference>
<protein>
    <submittedName>
        <fullName evidence="5">Helix-turn-helix domain-containing protein</fullName>
    </submittedName>
</protein>
<organism evidence="5 6">
    <name type="scientific">Nonomuraea cypriaca</name>
    <dbReference type="NCBI Taxonomy" id="1187855"/>
    <lineage>
        <taxon>Bacteria</taxon>
        <taxon>Bacillati</taxon>
        <taxon>Actinomycetota</taxon>
        <taxon>Actinomycetes</taxon>
        <taxon>Streptosporangiales</taxon>
        <taxon>Streptosporangiaceae</taxon>
        <taxon>Nonomuraea</taxon>
    </lineage>
</organism>
<comment type="caution">
    <text evidence="5">The sequence shown here is derived from an EMBL/GenBank/DDBJ whole genome shotgun (WGS) entry which is preliminary data.</text>
</comment>
<dbReference type="PANTHER" id="PTHR46796">
    <property type="entry name" value="HTH-TYPE TRANSCRIPTIONAL ACTIVATOR RHAS-RELATED"/>
    <property type="match status" value="1"/>
</dbReference>
<sequence length="361" mass="39582">MRVRYRAEDVPVSSRFDYWQDIVNESFTPMDLHYDGQPSFSSELTLGRLGQVGVAEVCDRSPGQARGRPSERAAGQYTVFMVTRGRTMAIKGGREVLLGPGQFVVTDPARPYRCVFPARRAVCVAFPKELLPLPEEAVAEVADVPIEGDEGVPALVGSLIARLPGCLDDISGTADGVRLSTALLDLLAVALATRMDRADVAPPPTRTRALLTRIQTYVEERLGDPGLSPARVAEAHHISLRYLYKLFESQGCGVADWIRRRRLERCRRDLLDPALSERPVRATGARWGFPDATRFNRLFRTAYGLPPGEYRRACGLTVLEPAPVPVLEPAPVPVLEPAPVPVLEPAPVPLLEPALGVPRRV</sequence>
<evidence type="ECO:0000256" key="2">
    <source>
        <dbReference type="ARBA" id="ARBA00023125"/>
    </source>
</evidence>
<dbReference type="EMBL" id="JADOGI010000090">
    <property type="protein sequence ID" value="MBF8189393.1"/>
    <property type="molecule type" value="Genomic_DNA"/>
</dbReference>
<dbReference type="InterPro" id="IPR009057">
    <property type="entry name" value="Homeodomain-like_sf"/>
</dbReference>
<dbReference type="GO" id="GO:0003700">
    <property type="term" value="F:DNA-binding transcription factor activity"/>
    <property type="evidence" value="ECO:0007669"/>
    <property type="project" value="InterPro"/>
</dbReference>
<dbReference type="Gene3D" id="1.10.10.60">
    <property type="entry name" value="Homeodomain-like"/>
    <property type="match status" value="1"/>
</dbReference>
<evidence type="ECO:0000256" key="1">
    <source>
        <dbReference type="ARBA" id="ARBA00023015"/>
    </source>
</evidence>
<keyword evidence="2" id="KW-0238">DNA-binding</keyword>
<reference evidence="5" key="1">
    <citation type="submission" date="2020-11" db="EMBL/GenBank/DDBJ databases">
        <title>Whole-genome analyses of Nonomuraea sp. K274.</title>
        <authorList>
            <person name="Veyisoglu A."/>
        </authorList>
    </citation>
    <scope>NUCLEOTIDE SEQUENCE</scope>
    <source>
        <strain evidence="5">K274</strain>
    </source>
</reference>
<dbReference type="Pfam" id="PF14525">
    <property type="entry name" value="AraC_binding_2"/>
    <property type="match status" value="1"/>
</dbReference>
<dbReference type="Proteomes" id="UP000605361">
    <property type="component" value="Unassembled WGS sequence"/>
</dbReference>
<name>A0A931AF58_9ACTN</name>
<evidence type="ECO:0000313" key="5">
    <source>
        <dbReference type="EMBL" id="MBF8189393.1"/>
    </source>
</evidence>
<proteinExistence type="predicted"/>
<keyword evidence="6" id="KW-1185">Reference proteome</keyword>